<evidence type="ECO:0000313" key="1">
    <source>
        <dbReference type="EMBL" id="MCZ8548748.1"/>
    </source>
</evidence>
<dbReference type="Proteomes" id="UP001152178">
    <property type="component" value="Unassembled WGS sequence"/>
</dbReference>
<dbReference type="EMBL" id="JAPFQA010000044">
    <property type="protein sequence ID" value="MCZ8548748.1"/>
    <property type="molecule type" value="Genomic_DNA"/>
</dbReference>
<keyword evidence="2" id="KW-1185">Reference proteome</keyword>
<protein>
    <submittedName>
        <fullName evidence="1">Uncharacterized protein</fullName>
    </submittedName>
</protein>
<proteinExistence type="predicted"/>
<gene>
    <name evidence="1" type="ORF">OOJ09_31775</name>
</gene>
<dbReference type="RefSeq" id="WP_269908994.1">
    <property type="nucleotide sequence ID" value="NZ_JAPFQA010000044.1"/>
</dbReference>
<accession>A0ABT4R4J2</accession>
<name>A0ABT4R4J2_9HYPH</name>
<reference evidence="1" key="1">
    <citation type="submission" date="2022-11" db="EMBL/GenBank/DDBJ databases">
        <authorList>
            <person name="Coimbra C."/>
        </authorList>
    </citation>
    <scope>NUCLEOTIDE SEQUENCE</scope>
    <source>
        <strain evidence="1">Jales19</strain>
    </source>
</reference>
<evidence type="ECO:0000313" key="2">
    <source>
        <dbReference type="Proteomes" id="UP001152178"/>
    </source>
</evidence>
<sequence length="152" mass="16346">MTDNNFQLAAALLADAADFVGRMPLGITELKSHPFGALRLMASHTREADHSHKLILWALDRCGAAAAAEATQSTPTAVPATRILAFRADYMVFSDLGDWTFLASSDHNTYTLTAHIGANSWDLSVDGEHHAAYTSIDTAVDAIHDHATEAAR</sequence>
<organism evidence="1 2">
    <name type="scientific">Mesorhizobium qingshengii</name>
    <dbReference type="NCBI Taxonomy" id="1165689"/>
    <lineage>
        <taxon>Bacteria</taxon>
        <taxon>Pseudomonadati</taxon>
        <taxon>Pseudomonadota</taxon>
        <taxon>Alphaproteobacteria</taxon>
        <taxon>Hyphomicrobiales</taxon>
        <taxon>Phyllobacteriaceae</taxon>
        <taxon>Mesorhizobium</taxon>
    </lineage>
</organism>
<comment type="caution">
    <text evidence="1">The sequence shown here is derived from an EMBL/GenBank/DDBJ whole genome shotgun (WGS) entry which is preliminary data.</text>
</comment>